<dbReference type="Gene3D" id="3.40.50.300">
    <property type="entry name" value="P-loop containing nucleotide triphosphate hydrolases"/>
    <property type="match status" value="1"/>
</dbReference>
<comment type="subunit">
    <text evidence="2">Homodimer.</text>
</comment>
<comment type="catalytic activity">
    <reaction evidence="14">
        <text>(6R)-5,10-methenyltetrahydrofolate + H2O = (6R)-10-formyltetrahydrofolate + H(+)</text>
        <dbReference type="Rhea" id="RHEA:23700"/>
        <dbReference type="ChEBI" id="CHEBI:15377"/>
        <dbReference type="ChEBI" id="CHEBI:15378"/>
        <dbReference type="ChEBI" id="CHEBI:57455"/>
        <dbReference type="ChEBI" id="CHEBI:195366"/>
        <dbReference type="EC" id="3.5.4.9"/>
    </reaction>
</comment>
<reference evidence="19 20" key="1">
    <citation type="submission" date="2019-07" db="EMBL/GenBank/DDBJ databases">
        <title>Draft genome assembly of a fouling barnacle, Amphibalanus amphitrite (Darwin, 1854): The first reference genome for Thecostraca.</title>
        <authorList>
            <person name="Kim W."/>
        </authorList>
    </citation>
    <scope>NUCLEOTIDE SEQUENCE [LARGE SCALE GENOMIC DNA]</scope>
    <source>
        <strain evidence="19">SNU_AA5</strain>
        <tissue evidence="19">Soma without cirri and trophi</tissue>
    </source>
</reference>
<sequence>MAGLLCRLAARSVPRRRLWAAVPVSGTDTGRGSASGAVRGGRLLCAGPGRPAVSRRLSRSAQWLSERRGLFSGAQTQCVTVAGFRMASGDSAQTGAAVRLSGTELSKEVRAGLVTEVQELQNKYPGFVPGLAILQVGGREDSNVYIRAKVKAASDIGINARHIQLPRSTTQMQLLQAIHGLNQDPSVHGMIVQLPLDSDTAISEDRVIEAIDPDKDVDGLHPVNAGCLSHGQMRYGHLPCTPWGCIQLIKKAGVEIQGAEAVVLGRSKIVGSPMAELLKWHHATVSTCHSRTKNIQEHVLRADILVVGIGKPHFVKGDWIKPGAVVIDCGINAIPDETKKSGHRLLGDVDTAEAAKRASFITPVPGGVGPMTVAMLMQNTVRAAALAVEREHRDSWELEPLTIEPLSPVPSDIAVSRSQRPRPVSELGSTVGLLPSELDLFGETKAKVALSVLERLQHRADGKYVVVGGITPTPLGEGKSTTTIGLSQALGAELRRNVFACVRQPSQGPTFGIKVPAKDGKRTFSPIQLTRLAKLGIEKTDPDTLTEEEIRRFVRLDIDPDTITWQRVIDTNDRFLRKITVGQSPTEKGHTRSCQFDITVASEVMAVLALTTSLRDMRERLGRCVVASDRAGQPVTADDLVRKEEGRGGDELLGREGREVVWPPGEGEWDKGEGG</sequence>
<evidence type="ECO:0000256" key="13">
    <source>
        <dbReference type="ARBA" id="ARBA00023268"/>
    </source>
</evidence>
<dbReference type="InterPro" id="IPR020630">
    <property type="entry name" value="THF_DH/CycHdrlase_cat_dom"/>
</dbReference>
<comment type="caution">
    <text evidence="19">The sequence shown here is derived from an EMBL/GenBank/DDBJ whole genome shotgun (WGS) entry which is preliminary data.</text>
</comment>
<dbReference type="AlphaFoldDB" id="A0A6A4UZG6"/>
<feature type="domain" description="Tetrahydrofolate dehydrogenase/cyclohydrolase NAD(P)-binding" evidence="18">
    <location>
        <begin position="239"/>
        <end position="385"/>
    </location>
</feature>
<evidence type="ECO:0000256" key="15">
    <source>
        <dbReference type="ARBA" id="ARBA00049033"/>
    </source>
</evidence>
<evidence type="ECO:0000256" key="8">
    <source>
        <dbReference type="ARBA" id="ARBA00022741"/>
    </source>
</evidence>
<dbReference type="GO" id="GO:0005829">
    <property type="term" value="C:cytosol"/>
    <property type="evidence" value="ECO:0007669"/>
    <property type="project" value="TreeGrafter"/>
</dbReference>
<dbReference type="InterPro" id="IPR027417">
    <property type="entry name" value="P-loop_NTPase"/>
</dbReference>
<feature type="compositionally biased region" description="Basic and acidic residues" evidence="16">
    <location>
        <begin position="641"/>
        <end position="659"/>
    </location>
</feature>
<evidence type="ECO:0000256" key="7">
    <source>
        <dbReference type="ARBA" id="ARBA00022598"/>
    </source>
</evidence>
<dbReference type="Pfam" id="PF00763">
    <property type="entry name" value="THF_DHG_CYH"/>
    <property type="match status" value="1"/>
</dbReference>
<accession>A0A6A4UZG6</accession>
<dbReference type="PANTHER" id="PTHR48099:SF5">
    <property type="entry name" value="C-1-TETRAHYDROFOLATE SYNTHASE, CYTOPLASMIC"/>
    <property type="match status" value="1"/>
</dbReference>
<dbReference type="PROSITE" id="PS00766">
    <property type="entry name" value="THF_DHG_CYH_1"/>
    <property type="match status" value="1"/>
</dbReference>
<evidence type="ECO:0000259" key="17">
    <source>
        <dbReference type="Pfam" id="PF00763"/>
    </source>
</evidence>
<evidence type="ECO:0000256" key="10">
    <source>
        <dbReference type="ARBA" id="ARBA00022840"/>
    </source>
</evidence>
<dbReference type="InterPro" id="IPR020867">
    <property type="entry name" value="THF_DH/CycHdrlase_CS"/>
</dbReference>
<feature type="region of interest" description="Disordered" evidence="16">
    <location>
        <begin position="641"/>
        <end position="675"/>
    </location>
</feature>
<keyword evidence="9" id="KW-0378">Hydrolase</keyword>
<organism evidence="19 20">
    <name type="scientific">Amphibalanus amphitrite</name>
    <name type="common">Striped barnacle</name>
    <name type="synonym">Balanus amphitrite</name>
    <dbReference type="NCBI Taxonomy" id="1232801"/>
    <lineage>
        <taxon>Eukaryota</taxon>
        <taxon>Metazoa</taxon>
        <taxon>Ecdysozoa</taxon>
        <taxon>Arthropoda</taxon>
        <taxon>Crustacea</taxon>
        <taxon>Multicrustacea</taxon>
        <taxon>Cirripedia</taxon>
        <taxon>Thoracica</taxon>
        <taxon>Thoracicalcarea</taxon>
        <taxon>Balanomorpha</taxon>
        <taxon>Balanoidea</taxon>
        <taxon>Balanidae</taxon>
        <taxon>Amphibalaninae</taxon>
        <taxon>Amphibalanus</taxon>
    </lineage>
</organism>
<evidence type="ECO:0000256" key="4">
    <source>
        <dbReference type="ARBA" id="ARBA00012859"/>
    </source>
</evidence>
<comment type="catalytic activity">
    <reaction evidence="15">
        <text>(6S)-5,6,7,8-tetrahydrofolate + formate + ATP = (6R)-10-formyltetrahydrofolate + ADP + phosphate</text>
        <dbReference type="Rhea" id="RHEA:20221"/>
        <dbReference type="ChEBI" id="CHEBI:15740"/>
        <dbReference type="ChEBI" id="CHEBI:30616"/>
        <dbReference type="ChEBI" id="CHEBI:43474"/>
        <dbReference type="ChEBI" id="CHEBI:57453"/>
        <dbReference type="ChEBI" id="CHEBI:195366"/>
        <dbReference type="ChEBI" id="CHEBI:456216"/>
        <dbReference type="EC" id="6.3.4.3"/>
    </reaction>
</comment>
<proteinExistence type="inferred from homology"/>
<dbReference type="SUPFAM" id="SSF52540">
    <property type="entry name" value="P-loop containing nucleoside triphosphate hydrolases"/>
    <property type="match status" value="1"/>
</dbReference>
<evidence type="ECO:0000256" key="6">
    <source>
        <dbReference type="ARBA" id="ARBA00022563"/>
    </source>
</evidence>
<keyword evidence="10" id="KW-0067">ATP-binding</keyword>
<dbReference type="EMBL" id="VIIS01002158">
    <property type="protein sequence ID" value="KAF0287916.1"/>
    <property type="molecule type" value="Genomic_DNA"/>
</dbReference>
<name>A0A6A4UZG6_AMPAM</name>
<evidence type="ECO:0000313" key="20">
    <source>
        <dbReference type="Proteomes" id="UP000440578"/>
    </source>
</evidence>
<dbReference type="GO" id="GO:0004477">
    <property type="term" value="F:methenyltetrahydrofolate cyclohydrolase activity"/>
    <property type="evidence" value="ECO:0007669"/>
    <property type="project" value="UniProtKB-EC"/>
</dbReference>
<dbReference type="PANTHER" id="PTHR48099">
    <property type="entry name" value="C-1-TETRAHYDROFOLATE SYNTHASE, CYTOPLASMIC-RELATED"/>
    <property type="match status" value="1"/>
</dbReference>
<dbReference type="CDD" id="cd01080">
    <property type="entry name" value="NAD_bind_m-THF_DH_Cyclohyd"/>
    <property type="match status" value="1"/>
</dbReference>
<evidence type="ECO:0000313" key="19">
    <source>
        <dbReference type="EMBL" id="KAF0287916.1"/>
    </source>
</evidence>
<keyword evidence="12" id="KW-0560">Oxidoreductase</keyword>
<dbReference type="GO" id="GO:0004329">
    <property type="term" value="F:formate-tetrahydrofolate ligase activity"/>
    <property type="evidence" value="ECO:0007669"/>
    <property type="project" value="UniProtKB-EC"/>
</dbReference>
<dbReference type="InterPro" id="IPR046346">
    <property type="entry name" value="Aminoacid_DH-like_N_sf"/>
</dbReference>
<dbReference type="OrthoDB" id="1845775at2759"/>
<keyword evidence="6" id="KW-0554">One-carbon metabolism</keyword>
<keyword evidence="7" id="KW-0436">Ligase</keyword>
<evidence type="ECO:0000256" key="11">
    <source>
        <dbReference type="ARBA" id="ARBA00022857"/>
    </source>
</evidence>
<protein>
    <recommendedName>
        <fullName evidence="5">C-1-tetrahydrofolate synthase, cytoplasmic</fullName>
        <ecNumber evidence="4">1.5.1.5</ecNumber>
        <ecNumber evidence="3">3.5.4.9</ecNumber>
    </recommendedName>
</protein>
<dbReference type="GO" id="GO:0004488">
    <property type="term" value="F:methylenetetrahydrofolate dehydrogenase (NADP+) activity"/>
    <property type="evidence" value="ECO:0007669"/>
    <property type="project" value="UniProtKB-EC"/>
</dbReference>
<dbReference type="FunFam" id="3.40.50.10860:FF:000005">
    <property type="entry name" value="C-1-tetrahydrofolate synthase, cytoplasmic, putative"/>
    <property type="match status" value="1"/>
</dbReference>
<dbReference type="Gene3D" id="3.30.1510.10">
    <property type="entry name" value="Domain 2, N(10)-formyltetrahydrofolate synthetase"/>
    <property type="match status" value="1"/>
</dbReference>
<keyword evidence="13" id="KW-0511">Multifunctional enzyme</keyword>
<dbReference type="EC" id="3.5.4.9" evidence="3"/>
<evidence type="ECO:0000256" key="16">
    <source>
        <dbReference type="SAM" id="MobiDB-lite"/>
    </source>
</evidence>
<feature type="domain" description="Tetrahydrofolate dehydrogenase/cyclohydrolase catalytic" evidence="17">
    <location>
        <begin position="100"/>
        <end position="218"/>
    </location>
</feature>
<evidence type="ECO:0000256" key="3">
    <source>
        <dbReference type="ARBA" id="ARBA00012776"/>
    </source>
</evidence>
<dbReference type="PRINTS" id="PR00085">
    <property type="entry name" value="THFDHDRGNASE"/>
</dbReference>
<dbReference type="InterPro" id="IPR000672">
    <property type="entry name" value="THF_DH/CycHdrlase"/>
</dbReference>
<dbReference type="PROSITE" id="PS00767">
    <property type="entry name" value="THF_DHG_CYH_2"/>
    <property type="match status" value="1"/>
</dbReference>
<dbReference type="FunFam" id="3.40.50.720:FF:000006">
    <property type="entry name" value="Bifunctional protein FolD"/>
    <property type="match status" value="1"/>
</dbReference>
<gene>
    <name evidence="19" type="primary">Mthfd1_1</name>
    <name evidence="19" type="ORF">FJT64_013682</name>
</gene>
<evidence type="ECO:0000256" key="9">
    <source>
        <dbReference type="ARBA" id="ARBA00022801"/>
    </source>
</evidence>
<dbReference type="Pfam" id="PF01268">
    <property type="entry name" value="FTHFS"/>
    <property type="match status" value="1"/>
</dbReference>
<dbReference type="GO" id="GO:0005524">
    <property type="term" value="F:ATP binding"/>
    <property type="evidence" value="ECO:0007669"/>
    <property type="project" value="UniProtKB-KW"/>
</dbReference>
<dbReference type="HAMAP" id="MF_01576">
    <property type="entry name" value="THF_DHG_CYH"/>
    <property type="match status" value="1"/>
</dbReference>
<dbReference type="Proteomes" id="UP000440578">
    <property type="component" value="Unassembled WGS sequence"/>
</dbReference>
<comment type="pathway">
    <text evidence="1">One-carbon metabolism; tetrahydrofolate interconversion.</text>
</comment>
<dbReference type="InterPro" id="IPR000559">
    <property type="entry name" value="Formate_THF_ligase"/>
</dbReference>
<evidence type="ECO:0000256" key="2">
    <source>
        <dbReference type="ARBA" id="ARBA00011738"/>
    </source>
</evidence>
<dbReference type="SUPFAM" id="SSF53223">
    <property type="entry name" value="Aminoacid dehydrogenase-like, N-terminal domain"/>
    <property type="match status" value="1"/>
</dbReference>
<keyword evidence="20" id="KW-1185">Reference proteome</keyword>
<evidence type="ECO:0000256" key="12">
    <source>
        <dbReference type="ARBA" id="ARBA00023002"/>
    </source>
</evidence>
<dbReference type="InterPro" id="IPR036291">
    <property type="entry name" value="NAD(P)-bd_dom_sf"/>
</dbReference>
<evidence type="ECO:0000256" key="14">
    <source>
        <dbReference type="ARBA" id="ARBA00036357"/>
    </source>
</evidence>
<dbReference type="SUPFAM" id="SSF51735">
    <property type="entry name" value="NAD(P)-binding Rossmann-fold domains"/>
    <property type="match status" value="1"/>
</dbReference>
<keyword evidence="11" id="KW-0521">NADP</keyword>
<dbReference type="GO" id="GO:0035999">
    <property type="term" value="P:tetrahydrofolate interconversion"/>
    <property type="evidence" value="ECO:0007669"/>
    <property type="project" value="TreeGrafter"/>
</dbReference>
<dbReference type="EC" id="1.5.1.5" evidence="4"/>
<dbReference type="Gene3D" id="3.40.50.720">
    <property type="entry name" value="NAD(P)-binding Rossmann-like Domain"/>
    <property type="match status" value="1"/>
</dbReference>
<evidence type="ECO:0000259" key="18">
    <source>
        <dbReference type="Pfam" id="PF02882"/>
    </source>
</evidence>
<evidence type="ECO:0000256" key="1">
    <source>
        <dbReference type="ARBA" id="ARBA00004777"/>
    </source>
</evidence>
<dbReference type="InterPro" id="IPR020631">
    <property type="entry name" value="THF_DH/CycHdrlase_NAD-bd_dom"/>
</dbReference>
<dbReference type="Gene3D" id="3.40.50.10860">
    <property type="entry name" value="Leucine Dehydrogenase, chain A, domain 1"/>
    <property type="match status" value="1"/>
</dbReference>
<dbReference type="Pfam" id="PF02882">
    <property type="entry name" value="THF_DHG_CYH_C"/>
    <property type="match status" value="1"/>
</dbReference>
<evidence type="ECO:0000256" key="5">
    <source>
        <dbReference type="ARBA" id="ARBA00017592"/>
    </source>
</evidence>
<keyword evidence="8" id="KW-0547">Nucleotide-binding</keyword>